<organism evidence="2 3">
    <name type="scientific">Sedimenticola thiotaurini</name>
    <dbReference type="NCBI Taxonomy" id="1543721"/>
    <lineage>
        <taxon>Bacteria</taxon>
        <taxon>Pseudomonadati</taxon>
        <taxon>Pseudomonadota</taxon>
        <taxon>Gammaproteobacteria</taxon>
        <taxon>Chromatiales</taxon>
        <taxon>Sedimenticolaceae</taxon>
        <taxon>Sedimenticola</taxon>
    </lineage>
</organism>
<name>A0A0F7K3E7_9GAMM</name>
<dbReference type="Pfam" id="PF13519">
    <property type="entry name" value="VWA_2"/>
    <property type="match status" value="1"/>
</dbReference>
<dbReference type="PROSITE" id="PS50234">
    <property type="entry name" value="VWFA"/>
    <property type="match status" value="1"/>
</dbReference>
<dbReference type="RefSeq" id="WP_046860388.1">
    <property type="nucleotide sequence ID" value="NZ_CP011412.1"/>
</dbReference>
<accession>A0A0F7K3E7</accession>
<feature type="domain" description="VWFA" evidence="1">
    <location>
        <begin position="91"/>
        <end position="285"/>
    </location>
</feature>
<dbReference type="EMBL" id="CP011412">
    <property type="protein sequence ID" value="AKH21463.1"/>
    <property type="molecule type" value="Genomic_DNA"/>
</dbReference>
<dbReference type="InterPro" id="IPR050768">
    <property type="entry name" value="UPF0353/GerABKA_families"/>
</dbReference>
<dbReference type="PANTHER" id="PTHR22550:SF18">
    <property type="entry name" value="VWFA DOMAIN-CONTAINING PROTEIN"/>
    <property type="match status" value="1"/>
</dbReference>
<proteinExistence type="predicted"/>
<keyword evidence="3" id="KW-1185">Reference proteome</keyword>
<dbReference type="Gene3D" id="3.40.50.410">
    <property type="entry name" value="von Willebrand factor, type A domain"/>
    <property type="match status" value="1"/>
</dbReference>
<sequence>MIQFAWPWLLLLLPLPWLFRRLLPAAPGATGGALYAPFALEIGAAGSTVQTTDDNRRQLVVATLVWLCLLLAAARPQWLGEPVSLSQTGRNLILAIDVSGSMETPDLALDGSQATRLDVVKQVAGDFLQRRDGDRIGLILFGTQPYLQSPLTFDHVTVRHFLGQAVIGLAGRETAIGDAIGLAIKRLRTAPGSEAVLILLTDGQNTAGKVPPREAMQLAARSGLRIHTIGIGADAMQVQGLFGSRQINPSADLDEATLKAVAEATGGHYFRARSRQDLEQVYQRLDQLEPVADEGRMARPVSELFPWPLGVALLISLLLAAQPLLQRRVLP</sequence>
<reference evidence="2 3" key="1">
    <citation type="journal article" date="2015" name="Genome Announc.">
        <title>Complete Genome Sequence of Sedimenticola thiotaurini Strain SIP-G1, a Polyphosphate- and Polyhydroxyalkanoate-Accumulating Sulfur-Oxidizing Gammaproteobacterium Isolated from Salt Marsh Sediments.</title>
        <authorList>
            <person name="Flood B.E."/>
            <person name="Jones D.S."/>
            <person name="Bailey J.V."/>
        </authorList>
    </citation>
    <scope>NUCLEOTIDE SEQUENCE [LARGE SCALE GENOMIC DNA]</scope>
    <source>
        <strain evidence="2 3">SIP-G1</strain>
    </source>
</reference>
<dbReference type="PATRIC" id="fig|1543721.4.peg.3115"/>
<gene>
    <name evidence="2" type="ORF">AAY24_15135</name>
</gene>
<dbReference type="AlphaFoldDB" id="A0A0F7K3E7"/>
<dbReference type="SMART" id="SM00327">
    <property type="entry name" value="VWA"/>
    <property type="match status" value="1"/>
</dbReference>
<dbReference type="InterPro" id="IPR036465">
    <property type="entry name" value="vWFA_dom_sf"/>
</dbReference>
<dbReference type="SUPFAM" id="SSF53300">
    <property type="entry name" value="vWA-like"/>
    <property type="match status" value="1"/>
</dbReference>
<dbReference type="Proteomes" id="UP000034410">
    <property type="component" value="Chromosome"/>
</dbReference>
<protein>
    <submittedName>
        <fullName evidence="2">BatB protein</fullName>
    </submittedName>
</protein>
<dbReference type="InterPro" id="IPR002035">
    <property type="entry name" value="VWF_A"/>
</dbReference>
<evidence type="ECO:0000259" key="1">
    <source>
        <dbReference type="PROSITE" id="PS50234"/>
    </source>
</evidence>
<evidence type="ECO:0000313" key="3">
    <source>
        <dbReference type="Proteomes" id="UP000034410"/>
    </source>
</evidence>
<evidence type="ECO:0000313" key="2">
    <source>
        <dbReference type="EMBL" id="AKH21463.1"/>
    </source>
</evidence>
<dbReference type="OrthoDB" id="6206554at2"/>
<dbReference type="KEGG" id="seds:AAY24_15135"/>
<dbReference type="PANTHER" id="PTHR22550">
    <property type="entry name" value="SPORE GERMINATION PROTEIN"/>
    <property type="match status" value="1"/>
</dbReference>